<dbReference type="Pfam" id="PF00270">
    <property type="entry name" value="DEAD"/>
    <property type="match status" value="1"/>
</dbReference>
<dbReference type="Pfam" id="PF00271">
    <property type="entry name" value="Helicase_C"/>
    <property type="match status" value="1"/>
</dbReference>
<dbReference type="GO" id="GO:0006310">
    <property type="term" value="P:DNA recombination"/>
    <property type="evidence" value="ECO:0007669"/>
    <property type="project" value="TreeGrafter"/>
</dbReference>
<organism evidence="11 12">
    <name type="scientific">Gymnopilus dilepis</name>
    <dbReference type="NCBI Taxonomy" id="231916"/>
    <lineage>
        <taxon>Eukaryota</taxon>
        <taxon>Fungi</taxon>
        <taxon>Dikarya</taxon>
        <taxon>Basidiomycota</taxon>
        <taxon>Agaricomycotina</taxon>
        <taxon>Agaricomycetes</taxon>
        <taxon>Agaricomycetidae</taxon>
        <taxon>Agaricales</taxon>
        <taxon>Agaricineae</taxon>
        <taxon>Hymenogastraceae</taxon>
        <taxon>Gymnopilus</taxon>
    </lineage>
</organism>
<comment type="caution">
    <text evidence="11">The sequence shown here is derived from an EMBL/GenBank/DDBJ whole genome shotgun (WGS) entry which is preliminary data.</text>
</comment>
<dbReference type="InterPro" id="IPR027417">
    <property type="entry name" value="P-loop_NTPase"/>
</dbReference>
<dbReference type="GO" id="GO:0003677">
    <property type="term" value="F:DNA binding"/>
    <property type="evidence" value="ECO:0007669"/>
    <property type="project" value="UniProtKB-KW"/>
</dbReference>
<evidence type="ECO:0000256" key="6">
    <source>
        <dbReference type="ARBA" id="ARBA00034617"/>
    </source>
</evidence>
<dbReference type="InterPro" id="IPR001650">
    <property type="entry name" value="Helicase_C-like"/>
</dbReference>
<dbReference type="InterPro" id="IPR014001">
    <property type="entry name" value="Helicase_ATP-bd"/>
</dbReference>
<dbReference type="GO" id="GO:0005524">
    <property type="term" value="F:ATP binding"/>
    <property type="evidence" value="ECO:0007669"/>
    <property type="project" value="UniProtKB-KW"/>
</dbReference>
<feature type="region of interest" description="Disordered" evidence="8">
    <location>
        <begin position="615"/>
        <end position="681"/>
    </location>
</feature>
<dbReference type="InterPro" id="IPR011545">
    <property type="entry name" value="DEAD/DEAH_box_helicase_dom"/>
</dbReference>
<feature type="compositionally biased region" description="Low complexity" evidence="8">
    <location>
        <begin position="621"/>
        <end position="639"/>
    </location>
</feature>
<dbReference type="GO" id="GO:0009378">
    <property type="term" value="F:four-way junction helicase activity"/>
    <property type="evidence" value="ECO:0007669"/>
    <property type="project" value="TreeGrafter"/>
</dbReference>
<dbReference type="PROSITE" id="PS51194">
    <property type="entry name" value="HELICASE_CTER"/>
    <property type="match status" value="1"/>
</dbReference>
<evidence type="ECO:0000313" key="11">
    <source>
        <dbReference type="EMBL" id="PPQ76285.1"/>
    </source>
</evidence>
<dbReference type="InParanoid" id="A0A409WCM5"/>
<evidence type="ECO:0000313" key="12">
    <source>
        <dbReference type="Proteomes" id="UP000284706"/>
    </source>
</evidence>
<proteinExistence type="inferred from homology"/>
<dbReference type="EC" id="5.6.2.4" evidence="7"/>
<keyword evidence="12" id="KW-1185">Reference proteome</keyword>
<evidence type="ECO:0000256" key="1">
    <source>
        <dbReference type="ARBA" id="ARBA00005446"/>
    </source>
</evidence>
<evidence type="ECO:0000256" key="8">
    <source>
        <dbReference type="SAM" id="MobiDB-lite"/>
    </source>
</evidence>
<keyword evidence="2" id="KW-0547">Nucleotide-binding</keyword>
<dbReference type="PANTHER" id="PTHR13710">
    <property type="entry name" value="DNA HELICASE RECQ FAMILY MEMBER"/>
    <property type="match status" value="1"/>
</dbReference>
<dbReference type="EMBL" id="NHYE01005177">
    <property type="protein sequence ID" value="PPQ76285.1"/>
    <property type="molecule type" value="Genomic_DNA"/>
</dbReference>
<dbReference type="Gene3D" id="3.40.50.300">
    <property type="entry name" value="P-loop containing nucleotide triphosphate hydrolases"/>
    <property type="match status" value="2"/>
</dbReference>
<dbReference type="Proteomes" id="UP000284706">
    <property type="component" value="Unassembled WGS sequence"/>
</dbReference>
<sequence>MPPPPSQPPVGTRHKVKPPKKPWSTKLAALEKELEELPSLIKKKFKKWTNGARDFQLKCMRAQVLKQDVLLQAATGSGKTGIAAGPHLLPSSEGKVTLMVSPLLALENEQVATFHDEFRLKAIAINSENGGCLPSIAAKIISGEYQIVLLSPELLVSRKFIDDVLRKPAFGSRCLAVFIDEAHCVSHWGASFRKAYSSIGVIRAFLPRETPVIAVTATLTPAVHQDLLTKLQFDPNSYLFANEGNDRPNVSQVVRAMEHPASSFRDLDFLIPTAMASTTAIQKGFVYCDDIKAGAVITDYLNQRVDPQFRKLGLIRPYNASMSKKYRKRVMQLFREGHIRILVCTDAAGMGCDIPDVSIVVQWKAAENLSSWVQRAGRAARGWGRTGLAVMIVEKSAFEAAAVSPPPTVAPGRRTGRDCGKGGGEHAIEHGLKRGTYGGQHDTVVPLDEAHITSDVLRDAKGEGLYFYVQTTRCRREILRTVFRNEPSGADQALCCDICNPGLFDHVRPSKPQQATRQRAPKRTTPVDSVRTALYTWRREMKTKYWQGQLWGPQAILSDNNCELLASVGPIESEVFLASILQDSWAWWDKLGGELYLLLNSLAIPALPARTTSRSLKRLPDNNPSAGSSSSTLLNTSPTKRARIAQALPSSTSSDPPQTGSEQPPNSCGTDPASLPFPPSSYDIFFSQFNRRAN</sequence>
<dbReference type="OrthoDB" id="10261556at2759"/>
<dbReference type="GO" id="GO:0043138">
    <property type="term" value="F:3'-5' DNA helicase activity"/>
    <property type="evidence" value="ECO:0007669"/>
    <property type="project" value="UniProtKB-EC"/>
</dbReference>
<evidence type="ECO:0000256" key="3">
    <source>
        <dbReference type="ARBA" id="ARBA00022840"/>
    </source>
</evidence>
<dbReference type="GO" id="GO:0006281">
    <property type="term" value="P:DNA repair"/>
    <property type="evidence" value="ECO:0007669"/>
    <property type="project" value="TreeGrafter"/>
</dbReference>
<feature type="domain" description="Helicase ATP-binding" evidence="9">
    <location>
        <begin position="60"/>
        <end position="237"/>
    </location>
</feature>
<evidence type="ECO:0000256" key="4">
    <source>
        <dbReference type="ARBA" id="ARBA00023125"/>
    </source>
</evidence>
<accession>A0A409WCM5</accession>
<feature type="region of interest" description="Disordered" evidence="8">
    <location>
        <begin position="403"/>
        <end position="422"/>
    </location>
</feature>
<dbReference type="PANTHER" id="PTHR13710:SF105">
    <property type="entry name" value="ATP-DEPENDENT DNA HELICASE Q1"/>
    <property type="match status" value="1"/>
</dbReference>
<evidence type="ECO:0000259" key="10">
    <source>
        <dbReference type="PROSITE" id="PS51194"/>
    </source>
</evidence>
<evidence type="ECO:0000259" key="9">
    <source>
        <dbReference type="PROSITE" id="PS51192"/>
    </source>
</evidence>
<dbReference type="AlphaFoldDB" id="A0A409WCM5"/>
<dbReference type="SMART" id="SM00490">
    <property type="entry name" value="HELICc"/>
    <property type="match status" value="1"/>
</dbReference>
<dbReference type="STRING" id="231916.A0A409WCM5"/>
<protein>
    <recommendedName>
        <fullName evidence="7">DNA 3'-5' helicase</fullName>
        <ecNumber evidence="7">5.6.2.4</ecNumber>
    </recommendedName>
</protein>
<dbReference type="PROSITE" id="PS51192">
    <property type="entry name" value="HELICASE_ATP_BIND_1"/>
    <property type="match status" value="1"/>
</dbReference>
<feature type="compositionally biased region" description="Polar residues" evidence="8">
    <location>
        <begin position="648"/>
        <end position="669"/>
    </location>
</feature>
<evidence type="ECO:0000256" key="5">
    <source>
        <dbReference type="ARBA" id="ARBA00023235"/>
    </source>
</evidence>
<evidence type="ECO:0000256" key="7">
    <source>
        <dbReference type="ARBA" id="ARBA00034808"/>
    </source>
</evidence>
<gene>
    <name evidence="11" type="ORF">CVT26_009680</name>
</gene>
<dbReference type="GO" id="GO:0005737">
    <property type="term" value="C:cytoplasm"/>
    <property type="evidence" value="ECO:0007669"/>
    <property type="project" value="TreeGrafter"/>
</dbReference>
<name>A0A409WCM5_9AGAR</name>
<evidence type="ECO:0000256" key="2">
    <source>
        <dbReference type="ARBA" id="ARBA00022741"/>
    </source>
</evidence>
<dbReference type="SMART" id="SM00487">
    <property type="entry name" value="DEXDc"/>
    <property type="match status" value="1"/>
</dbReference>
<comment type="catalytic activity">
    <reaction evidence="6">
        <text>Couples ATP hydrolysis with the unwinding of duplex DNA by translocating in the 3'-5' direction.</text>
        <dbReference type="EC" id="5.6.2.4"/>
    </reaction>
</comment>
<reference evidence="11 12" key="1">
    <citation type="journal article" date="2018" name="Evol. Lett.">
        <title>Horizontal gene cluster transfer increased hallucinogenic mushroom diversity.</title>
        <authorList>
            <person name="Reynolds H.T."/>
            <person name="Vijayakumar V."/>
            <person name="Gluck-Thaler E."/>
            <person name="Korotkin H.B."/>
            <person name="Matheny P.B."/>
            <person name="Slot J.C."/>
        </authorList>
    </citation>
    <scope>NUCLEOTIDE SEQUENCE [LARGE SCALE GENOMIC DNA]</scope>
    <source>
        <strain evidence="11 12">SRW20</strain>
    </source>
</reference>
<keyword evidence="5" id="KW-0413">Isomerase</keyword>
<comment type="similarity">
    <text evidence="1">Belongs to the helicase family. RecQ subfamily.</text>
</comment>
<dbReference type="GO" id="GO:0005694">
    <property type="term" value="C:chromosome"/>
    <property type="evidence" value="ECO:0007669"/>
    <property type="project" value="TreeGrafter"/>
</dbReference>
<dbReference type="SUPFAM" id="SSF52540">
    <property type="entry name" value="P-loop containing nucleoside triphosphate hydrolases"/>
    <property type="match status" value="1"/>
</dbReference>
<feature type="region of interest" description="Disordered" evidence="8">
    <location>
        <begin position="1"/>
        <end position="22"/>
    </location>
</feature>
<feature type="domain" description="Helicase C-terminal" evidence="10">
    <location>
        <begin position="266"/>
        <end position="451"/>
    </location>
</feature>
<keyword evidence="4" id="KW-0238">DNA-binding</keyword>
<keyword evidence="3" id="KW-0067">ATP-binding</keyword>